<gene>
    <name evidence="3" type="ORF">GCM10007425_21360</name>
</gene>
<dbReference type="InterPro" id="IPR003959">
    <property type="entry name" value="ATPase_AAA_core"/>
</dbReference>
<keyword evidence="4" id="KW-1185">Reference proteome</keyword>
<dbReference type="InterPro" id="IPR022532">
    <property type="entry name" value="DUF3696"/>
</dbReference>
<protein>
    <recommendedName>
        <fullName evidence="5">DUF3696 domain-containing protein</fullName>
    </recommendedName>
</protein>
<dbReference type="InterPro" id="IPR014592">
    <property type="entry name" value="P-loop_UCP034888"/>
</dbReference>
<dbReference type="Proteomes" id="UP000616608">
    <property type="component" value="Unassembled WGS sequence"/>
</dbReference>
<evidence type="ECO:0000259" key="2">
    <source>
        <dbReference type="Pfam" id="PF13304"/>
    </source>
</evidence>
<dbReference type="Pfam" id="PF13304">
    <property type="entry name" value="AAA_21"/>
    <property type="match status" value="1"/>
</dbReference>
<dbReference type="InterPro" id="IPR051396">
    <property type="entry name" value="Bact_Antivir_Def_Nuclease"/>
</dbReference>
<dbReference type="Gene3D" id="3.40.50.300">
    <property type="entry name" value="P-loop containing nucleotide triphosphate hydrolases"/>
    <property type="match status" value="2"/>
</dbReference>
<evidence type="ECO:0000313" key="4">
    <source>
        <dbReference type="Proteomes" id="UP000616608"/>
    </source>
</evidence>
<evidence type="ECO:0000313" key="3">
    <source>
        <dbReference type="EMBL" id="GGG26492.1"/>
    </source>
</evidence>
<dbReference type="AlphaFoldDB" id="A0A917G7F1"/>
<dbReference type="GO" id="GO:0005524">
    <property type="term" value="F:ATP binding"/>
    <property type="evidence" value="ECO:0007669"/>
    <property type="project" value="InterPro"/>
</dbReference>
<dbReference type="RefSeq" id="WP_188615042.1">
    <property type="nucleotide sequence ID" value="NZ_BMJT01000006.1"/>
</dbReference>
<dbReference type="EMBL" id="BMJT01000006">
    <property type="protein sequence ID" value="GGG26492.1"/>
    <property type="molecule type" value="Genomic_DNA"/>
</dbReference>
<reference evidence="3" key="1">
    <citation type="journal article" date="2014" name="Int. J. Syst. Evol. Microbiol.">
        <title>Complete genome sequence of Corynebacterium casei LMG S-19264T (=DSM 44701T), isolated from a smear-ripened cheese.</title>
        <authorList>
            <consortium name="US DOE Joint Genome Institute (JGI-PGF)"/>
            <person name="Walter F."/>
            <person name="Albersmeier A."/>
            <person name="Kalinowski J."/>
            <person name="Ruckert C."/>
        </authorList>
    </citation>
    <scope>NUCLEOTIDE SEQUENCE</scope>
    <source>
        <strain evidence="3">CGMCC 1.15760</strain>
    </source>
</reference>
<reference evidence="3" key="2">
    <citation type="submission" date="2020-09" db="EMBL/GenBank/DDBJ databases">
        <authorList>
            <person name="Sun Q."/>
            <person name="Zhou Y."/>
        </authorList>
    </citation>
    <scope>NUCLEOTIDE SEQUENCE</scope>
    <source>
        <strain evidence="3">CGMCC 1.15760</strain>
    </source>
</reference>
<evidence type="ECO:0000259" key="1">
    <source>
        <dbReference type="Pfam" id="PF12476"/>
    </source>
</evidence>
<dbReference type="PIRSF" id="PIRSF034888">
    <property type="entry name" value="P-loop_UCP034888"/>
    <property type="match status" value="1"/>
</dbReference>
<evidence type="ECO:0008006" key="5">
    <source>
        <dbReference type="Google" id="ProtNLM"/>
    </source>
</evidence>
<feature type="domain" description="ATPase AAA-type core" evidence="2">
    <location>
        <begin position="24"/>
        <end position="299"/>
    </location>
</feature>
<dbReference type="GO" id="GO:0016887">
    <property type="term" value="F:ATP hydrolysis activity"/>
    <property type="evidence" value="ECO:0007669"/>
    <property type="project" value="InterPro"/>
</dbReference>
<dbReference type="PANTHER" id="PTHR43581">
    <property type="entry name" value="ATP/GTP PHOSPHATASE"/>
    <property type="match status" value="1"/>
</dbReference>
<dbReference type="InterPro" id="IPR027417">
    <property type="entry name" value="P-loop_NTPase"/>
</dbReference>
<dbReference type="Pfam" id="PF12476">
    <property type="entry name" value="DUF3696"/>
    <property type="match status" value="1"/>
</dbReference>
<dbReference type="PANTHER" id="PTHR43581:SF2">
    <property type="entry name" value="EXCINUCLEASE ATPASE SUBUNIT"/>
    <property type="match status" value="1"/>
</dbReference>
<proteinExistence type="predicted"/>
<comment type="caution">
    <text evidence="3">The sequence shown here is derived from an EMBL/GenBank/DDBJ whole genome shotgun (WGS) entry which is preliminary data.</text>
</comment>
<name>A0A917G7F1_9BACI</name>
<organism evidence="3 4">
    <name type="scientific">Lysinibacillus alkalisoli</name>
    <dbReference type="NCBI Taxonomy" id="1911548"/>
    <lineage>
        <taxon>Bacteria</taxon>
        <taxon>Bacillati</taxon>
        <taxon>Bacillota</taxon>
        <taxon>Bacilli</taxon>
        <taxon>Bacillales</taxon>
        <taxon>Bacillaceae</taxon>
        <taxon>Lysinibacillus</taxon>
    </lineage>
</organism>
<dbReference type="SUPFAM" id="SSF52540">
    <property type="entry name" value="P-loop containing nucleoside triphosphate hydrolases"/>
    <property type="match status" value="1"/>
</dbReference>
<feature type="domain" description="DUF3696" evidence="1">
    <location>
        <begin position="316"/>
        <end position="358"/>
    </location>
</feature>
<accession>A0A917G7F1</accession>
<sequence length="367" mass="41756">MKFTNLIIKNFKSLKDINVELRNINVFAGSNGVGKSSLIQSMLLAKTTAEQFSNARNEIEINGSYNLQLGRSEHLLNFSSEDEHIEFEFKTITEEIVMNYLVNIFDKPFTLSLNEEDSKNIELFNSINFYYLGAERVGPSKGQSFDPQQNLKTGYKGEYTNHVISRADILNLRVDESMFNPEGLERFSTQVEAWMKLIFPGFKFTYTEIKDVDMVSVQYGHENLPQFIPQTATGFGITYTLPIITAALLATIKQDGILIVENPEAHLHPFGQSRLGQFLALVSMNGVQVILETHSEHIINGIRLQLSKNNNANKGVIHFFSQEAENTMNTHIDIKNNGELSEWPKGFFDQDKQDLFELLKIKRGKRS</sequence>